<protein>
    <submittedName>
        <fullName evidence="2">(apollo) hypothetical protein</fullName>
    </submittedName>
</protein>
<reference evidence="2" key="1">
    <citation type="submission" date="2021-04" db="EMBL/GenBank/DDBJ databases">
        <authorList>
            <person name="Tunstrom K."/>
        </authorList>
    </citation>
    <scope>NUCLEOTIDE SEQUENCE</scope>
</reference>
<evidence type="ECO:0000313" key="3">
    <source>
        <dbReference type="Proteomes" id="UP000691718"/>
    </source>
</evidence>
<comment type="caution">
    <text evidence="2">The sequence shown here is derived from an EMBL/GenBank/DDBJ whole genome shotgun (WGS) entry which is preliminary data.</text>
</comment>
<gene>
    <name evidence="2" type="ORF">PAPOLLO_LOCUS16239</name>
</gene>
<dbReference type="Proteomes" id="UP000691718">
    <property type="component" value="Unassembled WGS sequence"/>
</dbReference>
<dbReference type="GO" id="GO:0061343">
    <property type="term" value="P:cell adhesion involved in heart morphogenesis"/>
    <property type="evidence" value="ECO:0007669"/>
    <property type="project" value="TreeGrafter"/>
</dbReference>
<sequence>MHRIDVLLISETHFTSKSHFSLPGYMYHTDHPDNKAHGGSAVFIRSNIRHHVLQHYCKNYIQATNVVVTDWISDITISALYCPPRFTIKESEFSNFFQSLGGRFIAGGDYNAKHMFWGSRLVLPRRRELLKCIQIRNMNMVSSGQPTYWPTDKRKIPDVVDFCVSKGIAKNVILCQSCWDLSSDHSPIIVELHTIPQERARKCVLHNNRTNWSLFRELTDKAFQEPVSLKSEDEITEAVLYFNKSVQDAVWSSTPPPQSRNLDTHVPKHIFDKIIKKRRIRKRWQTTRDPVAKKQLNHANRQLKHVLEKDCNDGFHNYLTGLDTTASSDYSLWKATRRLKRPVNVSPPIRKPEGTWARTDQEKARTFSEHLSNVFTPHPYDGSPEDAAEITNHSNNPKDTQEMPLKFTKTEVARIIRKSDPKKAPGYDLITNRILQELPESGITFLTSLFNAMTRLQFFPLEWKVAQIVMLLKPERQPEETKSYRPIVCFPSYPKYMNPYCYNESCLYSKRRS</sequence>
<dbReference type="PANTHER" id="PTHR33395:SF22">
    <property type="entry name" value="REVERSE TRANSCRIPTASE DOMAIN-CONTAINING PROTEIN"/>
    <property type="match status" value="1"/>
</dbReference>
<accession>A0A8S3XEH5</accession>
<dbReference type="GO" id="GO:0003824">
    <property type="term" value="F:catalytic activity"/>
    <property type="evidence" value="ECO:0007669"/>
    <property type="project" value="InterPro"/>
</dbReference>
<feature type="domain" description="Endonuclease/exonuclease/phosphatase" evidence="1">
    <location>
        <begin position="3"/>
        <end position="185"/>
    </location>
</feature>
<dbReference type="AlphaFoldDB" id="A0A8S3XEH5"/>
<dbReference type="GO" id="GO:0031012">
    <property type="term" value="C:extracellular matrix"/>
    <property type="evidence" value="ECO:0007669"/>
    <property type="project" value="TreeGrafter"/>
</dbReference>
<proteinExistence type="predicted"/>
<dbReference type="Pfam" id="PF03372">
    <property type="entry name" value="Exo_endo_phos"/>
    <property type="match status" value="1"/>
</dbReference>
<dbReference type="OrthoDB" id="415068at2759"/>
<dbReference type="GO" id="GO:0007508">
    <property type="term" value="P:larval heart development"/>
    <property type="evidence" value="ECO:0007669"/>
    <property type="project" value="TreeGrafter"/>
</dbReference>
<dbReference type="EMBL" id="CAJQZP010001064">
    <property type="protein sequence ID" value="CAG5014891.1"/>
    <property type="molecule type" value="Genomic_DNA"/>
</dbReference>
<keyword evidence="3" id="KW-1185">Reference proteome</keyword>
<dbReference type="PANTHER" id="PTHR33395">
    <property type="entry name" value="TRANSCRIPTASE, PUTATIVE-RELATED-RELATED"/>
    <property type="match status" value="1"/>
</dbReference>
<dbReference type="InterPro" id="IPR005135">
    <property type="entry name" value="Endo/exonuclease/phosphatase"/>
</dbReference>
<evidence type="ECO:0000313" key="2">
    <source>
        <dbReference type="EMBL" id="CAG5014891.1"/>
    </source>
</evidence>
<organism evidence="2 3">
    <name type="scientific">Parnassius apollo</name>
    <name type="common">Apollo butterfly</name>
    <name type="synonym">Papilio apollo</name>
    <dbReference type="NCBI Taxonomy" id="110799"/>
    <lineage>
        <taxon>Eukaryota</taxon>
        <taxon>Metazoa</taxon>
        <taxon>Ecdysozoa</taxon>
        <taxon>Arthropoda</taxon>
        <taxon>Hexapoda</taxon>
        <taxon>Insecta</taxon>
        <taxon>Pterygota</taxon>
        <taxon>Neoptera</taxon>
        <taxon>Endopterygota</taxon>
        <taxon>Lepidoptera</taxon>
        <taxon>Glossata</taxon>
        <taxon>Ditrysia</taxon>
        <taxon>Papilionoidea</taxon>
        <taxon>Papilionidae</taxon>
        <taxon>Parnassiinae</taxon>
        <taxon>Parnassini</taxon>
        <taxon>Parnassius</taxon>
        <taxon>Parnassius</taxon>
    </lineage>
</organism>
<name>A0A8S3XEH5_PARAO</name>
<evidence type="ECO:0000259" key="1">
    <source>
        <dbReference type="Pfam" id="PF03372"/>
    </source>
</evidence>